<dbReference type="SUPFAM" id="SSF55073">
    <property type="entry name" value="Nucleotide cyclase"/>
    <property type="match status" value="1"/>
</dbReference>
<dbReference type="InterPro" id="IPR043128">
    <property type="entry name" value="Rev_trsase/Diguanyl_cyclase"/>
</dbReference>
<dbReference type="EMBL" id="QYUO01000001">
    <property type="protein sequence ID" value="RJF98433.1"/>
    <property type="molecule type" value="Genomic_DNA"/>
</dbReference>
<name>A0A3A3FRG9_9BURK</name>
<dbReference type="InterPro" id="IPR000160">
    <property type="entry name" value="GGDEF_dom"/>
</dbReference>
<evidence type="ECO:0000313" key="4">
    <source>
        <dbReference type="Proteomes" id="UP000265955"/>
    </source>
</evidence>
<dbReference type="Proteomes" id="UP000265955">
    <property type="component" value="Unassembled WGS sequence"/>
</dbReference>
<dbReference type="OrthoDB" id="9813903at2"/>
<accession>A0A3A3FRG9</accession>
<comment type="caution">
    <text evidence="3">The sequence shown here is derived from an EMBL/GenBank/DDBJ whole genome shotgun (WGS) entry which is preliminary data.</text>
</comment>
<dbReference type="PANTHER" id="PTHR46663">
    <property type="entry name" value="DIGUANYLATE CYCLASE DGCT-RELATED"/>
    <property type="match status" value="1"/>
</dbReference>
<dbReference type="PANTHER" id="PTHR46663:SF2">
    <property type="entry name" value="GGDEF DOMAIN-CONTAINING PROTEIN"/>
    <property type="match status" value="1"/>
</dbReference>
<evidence type="ECO:0000256" key="1">
    <source>
        <dbReference type="SAM" id="MobiDB-lite"/>
    </source>
</evidence>
<proteinExistence type="predicted"/>
<protein>
    <submittedName>
        <fullName evidence="3">GGDEF domain-containing protein</fullName>
    </submittedName>
</protein>
<gene>
    <name evidence="3" type="ORF">D3871_07875</name>
</gene>
<organism evidence="3 4">
    <name type="scientific">Noviherbaspirillum saxi</name>
    <dbReference type="NCBI Taxonomy" id="2320863"/>
    <lineage>
        <taxon>Bacteria</taxon>
        <taxon>Pseudomonadati</taxon>
        <taxon>Pseudomonadota</taxon>
        <taxon>Betaproteobacteria</taxon>
        <taxon>Burkholderiales</taxon>
        <taxon>Oxalobacteraceae</taxon>
        <taxon>Noviherbaspirillum</taxon>
    </lineage>
</organism>
<reference evidence="4" key="1">
    <citation type="submission" date="2018-09" db="EMBL/GenBank/DDBJ databases">
        <authorList>
            <person name="Zhu H."/>
        </authorList>
    </citation>
    <scope>NUCLEOTIDE SEQUENCE [LARGE SCALE GENOMIC DNA]</scope>
    <source>
        <strain evidence="4">K1R23-30</strain>
    </source>
</reference>
<evidence type="ECO:0000313" key="3">
    <source>
        <dbReference type="EMBL" id="RJF98433.1"/>
    </source>
</evidence>
<feature type="domain" description="GGDEF" evidence="2">
    <location>
        <begin position="16"/>
        <end position="87"/>
    </location>
</feature>
<dbReference type="InterPro" id="IPR052163">
    <property type="entry name" value="DGC-Regulatory_Protein"/>
</dbReference>
<dbReference type="AlphaFoldDB" id="A0A3A3FRG9"/>
<feature type="region of interest" description="Disordered" evidence="1">
    <location>
        <begin position="66"/>
        <end position="87"/>
    </location>
</feature>
<dbReference type="Pfam" id="PF00990">
    <property type="entry name" value="GGDEF"/>
    <property type="match status" value="1"/>
</dbReference>
<evidence type="ECO:0000259" key="2">
    <source>
        <dbReference type="PROSITE" id="PS50887"/>
    </source>
</evidence>
<keyword evidence="4" id="KW-1185">Reference proteome</keyword>
<sequence>MGALRRQLAQRHSERPRFALLFIDLDHFKSINDRYGHGAGDKVLTAVASRLKESVRITDVVATRSQPLKPVSHSPAGRSWSVCPGRR</sequence>
<dbReference type="NCBIfam" id="TIGR00254">
    <property type="entry name" value="GGDEF"/>
    <property type="match status" value="1"/>
</dbReference>
<dbReference type="Gene3D" id="3.30.70.270">
    <property type="match status" value="1"/>
</dbReference>
<dbReference type="InterPro" id="IPR029787">
    <property type="entry name" value="Nucleotide_cyclase"/>
</dbReference>
<dbReference type="CDD" id="cd01949">
    <property type="entry name" value="GGDEF"/>
    <property type="match status" value="1"/>
</dbReference>
<dbReference type="PROSITE" id="PS50887">
    <property type="entry name" value="GGDEF"/>
    <property type="match status" value="1"/>
</dbReference>